<accession>A0A9J6EB61</accession>
<proteinExistence type="predicted"/>
<evidence type="ECO:0000313" key="1">
    <source>
        <dbReference type="EMBL" id="KAH8031320.1"/>
    </source>
</evidence>
<dbReference type="Proteomes" id="UP000821866">
    <property type="component" value="Chromosome 3"/>
</dbReference>
<dbReference type="AlphaFoldDB" id="A0A9J6EB61"/>
<name>A0A9J6EB61_RHIMP</name>
<dbReference type="EMBL" id="JABSTU010000005">
    <property type="protein sequence ID" value="KAH8031320.1"/>
    <property type="molecule type" value="Genomic_DNA"/>
</dbReference>
<evidence type="ECO:0000313" key="2">
    <source>
        <dbReference type="Proteomes" id="UP000821866"/>
    </source>
</evidence>
<comment type="caution">
    <text evidence="1">The sequence shown here is derived from an EMBL/GenBank/DDBJ whole genome shotgun (WGS) entry which is preliminary data.</text>
</comment>
<organism evidence="1 2">
    <name type="scientific">Rhipicephalus microplus</name>
    <name type="common">Cattle tick</name>
    <name type="synonym">Boophilus microplus</name>
    <dbReference type="NCBI Taxonomy" id="6941"/>
    <lineage>
        <taxon>Eukaryota</taxon>
        <taxon>Metazoa</taxon>
        <taxon>Ecdysozoa</taxon>
        <taxon>Arthropoda</taxon>
        <taxon>Chelicerata</taxon>
        <taxon>Arachnida</taxon>
        <taxon>Acari</taxon>
        <taxon>Parasitiformes</taxon>
        <taxon>Ixodida</taxon>
        <taxon>Ixodoidea</taxon>
        <taxon>Ixodidae</taxon>
        <taxon>Rhipicephalinae</taxon>
        <taxon>Rhipicephalus</taxon>
        <taxon>Boophilus</taxon>
    </lineage>
</organism>
<reference evidence="1" key="2">
    <citation type="submission" date="2021-09" db="EMBL/GenBank/DDBJ databases">
        <authorList>
            <person name="Jia N."/>
            <person name="Wang J."/>
            <person name="Shi W."/>
            <person name="Du L."/>
            <person name="Sun Y."/>
            <person name="Zhan W."/>
            <person name="Jiang J."/>
            <person name="Wang Q."/>
            <person name="Zhang B."/>
            <person name="Ji P."/>
            <person name="Sakyi L.B."/>
            <person name="Cui X."/>
            <person name="Yuan T."/>
            <person name="Jiang B."/>
            <person name="Yang W."/>
            <person name="Lam T.T.-Y."/>
            <person name="Chang Q."/>
            <person name="Ding S."/>
            <person name="Wang X."/>
            <person name="Zhu J."/>
            <person name="Ruan X."/>
            <person name="Zhao L."/>
            <person name="Wei J."/>
            <person name="Que T."/>
            <person name="Du C."/>
            <person name="Cheng J."/>
            <person name="Dai P."/>
            <person name="Han X."/>
            <person name="Huang E."/>
            <person name="Gao Y."/>
            <person name="Liu J."/>
            <person name="Shao H."/>
            <person name="Ye R."/>
            <person name="Li L."/>
            <person name="Wei W."/>
            <person name="Wang X."/>
            <person name="Wang C."/>
            <person name="Huo Q."/>
            <person name="Li W."/>
            <person name="Guo W."/>
            <person name="Chen H."/>
            <person name="Chen S."/>
            <person name="Zhou L."/>
            <person name="Zhou L."/>
            <person name="Ni X."/>
            <person name="Tian J."/>
            <person name="Zhou Y."/>
            <person name="Sheng Y."/>
            <person name="Liu T."/>
            <person name="Pan Y."/>
            <person name="Xia L."/>
            <person name="Li J."/>
            <person name="Zhao F."/>
            <person name="Cao W."/>
        </authorList>
    </citation>
    <scope>NUCLEOTIDE SEQUENCE</scope>
    <source>
        <strain evidence="1">Rmic-2018</strain>
        <tissue evidence="1">Larvae</tissue>
    </source>
</reference>
<keyword evidence="2" id="KW-1185">Reference proteome</keyword>
<protein>
    <submittedName>
        <fullName evidence="1">Uncharacterized protein</fullName>
    </submittedName>
</protein>
<gene>
    <name evidence="1" type="ORF">HPB51_016212</name>
</gene>
<sequence length="283" mass="32077">MNAAIPPPLFLQCPGVPPILWKQWRPVLQVYIHTAARDATQEHKKALLLNALGVEGLNTYLRTTKDEQQSGADRPTQETTFTNVYDAVLALLNEIFDPQSDVACLHVHFEALRQGPDLTQGFVEFIQEVRRVAKLCELGWAGDIIAIDQIVSGIASPHLQRNIFKMGKDFTLGARRSERGGACRLHSYLERKSMQCCRVRWRLNSPSHSRCQAKWQPSSPSFVARWRWQDFFFVHLLALPCCGHLLSSFPAGSRRCLLSLRLDAASGQLRRLPCQELDVFAMR</sequence>
<reference evidence="1" key="1">
    <citation type="journal article" date="2020" name="Cell">
        <title>Large-Scale Comparative Analyses of Tick Genomes Elucidate Their Genetic Diversity and Vector Capacities.</title>
        <authorList>
            <consortium name="Tick Genome and Microbiome Consortium (TIGMIC)"/>
            <person name="Jia N."/>
            <person name="Wang J."/>
            <person name="Shi W."/>
            <person name="Du L."/>
            <person name="Sun Y."/>
            <person name="Zhan W."/>
            <person name="Jiang J.F."/>
            <person name="Wang Q."/>
            <person name="Zhang B."/>
            <person name="Ji P."/>
            <person name="Bell-Sakyi L."/>
            <person name="Cui X.M."/>
            <person name="Yuan T.T."/>
            <person name="Jiang B.G."/>
            <person name="Yang W.F."/>
            <person name="Lam T.T."/>
            <person name="Chang Q.C."/>
            <person name="Ding S.J."/>
            <person name="Wang X.J."/>
            <person name="Zhu J.G."/>
            <person name="Ruan X.D."/>
            <person name="Zhao L."/>
            <person name="Wei J.T."/>
            <person name="Ye R.Z."/>
            <person name="Que T.C."/>
            <person name="Du C.H."/>
            <person name="Zhou Y.H."/>
            <person name="Cheng J.X."/>
            <person name="Dai P.F."/>
            <person name="Guo W.B."/>
            <person name="Han X.H."/>
            <person name="Huang E.J."/>
            <person name="Li L.F."/>
            <person name="Wei W."/>
            <person name="Gao Y.C."/>
            <person name="Liu J.Z."/>
            <person name="Shao H.Z."/>
            <person name="Wang X."/>
            <person name="Wang C.C."/>
            <person name="Yang T.C."/>
            <person name="Huo Q.B."/>
            <person name="Li W."/>
            <person name="Chen H.Y."/>
            <person name="Chen S.E."/>
            <person name="Zhou L.G."/>
            <person name="Ni X.B."/>
            <person name="Tian J.H."/>
            <person name="Sheng Y."/>
            <person name="Liu T."/>
            <person name="Pan Y.S."/>
            <person name="Xia L.Y."/>
            <person name="Li J."/>
            <person name="Zhao F."/>
            <person name="Cao W.C."/>
        </authorList>
    </citation>
    <scope>NUCLEOTIDE SEQUENCE</scope>
    <source>
        <strain evidence="1">Rmic-2018</strain>
    </source>
</reference>